<dbReference type="RefSeq" id="WP_280577794.1">
    <property type="nucleotide sequence ID" value="NZ_JARXRO010000014.1"/>
</dbReference>
<accession>A0ABT6JSS6</accession>
<feature type="domain" description="Cytochrome c-type biogenesis protein H TPR" evidence="7">
    <location>
        <begin position="78"/>
        <end position="199"/>
    </location>
</feature>
<evidence type="ECO:0000313" key="9">
    <source>
        <dbReference type="Proteomes" id="UP001156873"/>
    </source>
</evidence>
<keyword evidence="3 4" id="KW-0802">TPR repeat</keyword>
<dbReference type="Gene3D" id="1.25.40.10">
    <property type="entry name" value="Tetratricopeptide repeat domain"/>
    <property type="match status" value="1"/>
</dbReference>
<dbReference type="InterPro" id="IPR056413">
    <property type="entry name" value="TPR_CcmH_CycH"/>
</dbReference>
<evidence type="ECO:0000259" key="7">
    <source>
        <dbReference type="Pfam" id="PF23914"/>
    </source>
</evidence>
<feature type="transmembrane region" description="Helical" evidence="5">
    <location>
        <begin position="34"/>
        <end position="53"/>
    </location>
</feature>
<dbReference type="PROSITE" id="PS50005">
    <property type="entry name" value="TPR"/>
    <property type="match status" value="1"/>
</dbReference>
<keyword evidence="9" id="KW-1185">Reference proteome</keyword>
<evidence type="ECO:0000313" key="8">
    <source>
        <dbReference type="EMBL" id="MDH5833520.1"/>
    </source>
</evidence>
<keyword evidence="1" id="KW-0677">Repeat</keyword>
<gene>
    <name evidence="8" type="ORF">QFW81_06215</name>
</gene>
<proteinExistence type="predicted"/>
<evidence type="ECO:0000259" key="6">
    <source>
        <dbReference type="Pfam" id="PF23892"/>
    </source>
</evidence>
<dbReference type="EMBL" id="JARXRO010000014">
    <property type="protein sequence ID" value="MDH5833520.1"/>
    <property type="molecule type" value="Genomic_DNA"/>
</dbReference>
<evidence type="ECO:0000256" key="3">
    <source>
        <dbReference type="ARBA" id="ARBA00022803"/>
    </source>
</evidence>
<protein>
    <submittedName>
        <fullName evidence="8">Tetratricopeptide repeat protein</fullName>
    </submittedName>
</protein>
<dbReference type="SUPFAM" id="SSF48452">
    <property type="entry name" value="TPR-like"/>
    <property type="match status" value="1"/>
</dbReference>
<evidence type="ECO:0000256" key="5">
    <source>
        <dbReference type="SAM" id="Phobius"/>
    </source>
</evidence>
<dbReference type="InterPro" id="IPR051263">
    <property type="entry name" value="C-type_cytochrome_biogenesis"/>
</dbReference>
<name>A0ABT6JSS6_9GAMM</name>
<sequence>MVTGALVVYAVLVLAALAVAAAIALPLRKASPRVFAAIVVVVPVLAFALYRIVGTPAALDGSAAPATAASGEAPSMEEAIAELQAALARDPAQPEGWRLLARAQASLGNREAARDAYMSALEHIPDDPELLLEAAQARAQAAPGNRFDDEALAMLRQALAIEPDNQRAAWFVGVVQRQRGEDAAAVATWEALLPKVDASTATALRTQIDQAREAAGMPPLPADANASPVEAATAEAPVADARVAPGSLRVRVTLADGLAERARLSPDAVVFVIARAAGGPPMPVAVERHAVRDLPLDIVLDDSDSPMPTAKLSSLEEVEVLARISATGSANRSVGDLESAPVRVRLPAITPVALDIAP</sequence>
<feature type="transmembrane region" description="Helical" evidence="5">
    <location>
        <begin position="6"/>
        <end position="27"/>
    </location>
</feature>
<evidence type="ECO:0000256" key="4">
    <source>
        <dbReference type="PROSITE-ProRule" id="PRU00339"/>
    </source>
</evidence>
<dbReference type="Pfam" id="PF23914">
    <property type="entry name" value="TPR_CcmH_CycH"/>
    <property type="match status" value="1"/>
</dbReference>
<evidence type="ECO:0000256" key="1">
    <source>
        <dbReference type="ARBA" id="ARBA00022737"/>
    </source>
</evidence>
<dbReference type="Proteomes" id="UP001156873">
    <property type="component" value="Unassembled WGS sequence"/>
</dbReference>
<reference evidence="8 9" key="1">
    <citation type="submission" date="2023-04" db="EMBL/GenBank/DDBJ databases">
        <title>Luteimonas sp. M1R5S59.</title>
        <authorList>
            <person name="Sun J.-Q."/>
        </authorList>
    </citation>
    <scope>NUCLEOTIDE SEQUENCE [LARGE SCALE GENOMIC DNA]</scope>
    <source>
        <strain evidence="8 9">M1R5S59</strain>
    </source>
</reference>
<dbReference type="PANTHER" id="PTHR47870:SF1">
    <property type="entry name" value="CYTOCHROME C-TYPE BIOGENESIS PROTEIN CCMH"/>
    <property type="match status" value="1"/>
</dbReference>
<keyword evidence="5" id="KW-0812">Transmembrane</keyword>
<organism evidence="8 9">
    <name type="scientific">Luteimonas kalidii</name>
    <dbReference type="NCBI Taxonomy" id="3042025"/>
    <lineage>
        <taxon>Bacteria</taxon>
        <taxon>Pseudomonadati</taxon>
        <taxon>Pseudomonadota</taxon>
        <taxon>Gammaproteobacteria</taxon>
        <taxon>Lysobacterales</taxon>
        <taxon>Lysobacteraceae</taxon>
        <taxon>Luteimonas</taxon>
    </lineage>
</organism>
<feature type="repeat" description="TPR" evidence="4">
    <location>
        <begin position="94"/>
        <end position="127"/>
    </location>
</feature>
<keyword evidence="5" id="KW-0472">Membrane</keyword>
<evidence type="ECO:0000256" key="2">
    <source>
        <dbReference type="ARBA" id="ARBA00022748"/>
    </source>
</evidence>
<keyword evidence="5" id="KW-1133">Transmembrane helix</keyword>
<feature type="domain" description="Cytochrome c-type biogenesis protein H Ig-like" evidence="6">
    <location>
        <begin position="248"/>
        <end position="356"/>
    </location>
</feature>
<comment type="caution">
    <text evidence="8">The sequence shown here is derived from an EMBL/GenBank/DDBJ whole genome shotgun (WGS) entry which is preliminary data.</text>
</comment>
<keyword evidence="2" id="KW-0201">Cytochrome c-type biogenesis</keyword>
<dbReference type="InterPro" id="IPR019734">
    <property type="entry name" value="TPR_rpt"/>
</dbReference>
<dbReference type="Pfam" id="PF23892">
    <property type="entry name" value="Ig_CycH"/>
    <property type="match status" value="1"/>
</dbReference>
<dbReference type="InterPro" id="IPR011990">
    <property type="entry name" value="TPR-like_helical_dom_sf"/>
</dbReference>
<dbReference type="InterPro" id="IPR056412">
    <property type="entry name" value="Ig_CycH"/>
</dbReference>
<dbReference type="PANTHER" id="PTHR47870">
    <property type="entry name" value="CYTOCHROME C-TYPE BIOGENESIS PROTEIN CCMH"/>
    <property type="match status" value="1"/>
</dbReference>